<dbReference type="GO" id="GO:0005615">
    <property type="term" value="C:extracellular space"/>
    <property type="evidence" value="ECO:0007669"/>
    <property type="project" value="TreeGrafter"/>
</dbReference>
<dbReference type="PROSITE" id="PS50278">
    <property type="entry name" value="PDGF_2"/>
    <property type="match status" value="1"/>
</dbReference>
<dbReference type="GO" id="GO:0005172">
    <property type="term" value="F:vascular endothelial growth factor receptor binding"/>
    <property type="evidence" value="ECO:0007669"/>
    <property type="project" value="TreeGrafter"/>
</dbReference>
<evidence type="ECO:0000256" key="4">
    <source>
        <dbReference type="SAM" id="MobiDB-lite"/>
    </source>
</evidence>
<dbReference type="SUPFAM" id="SSF57501">
    <property type="entry name" value="Cystine-knot cytokines"/>
    <property type="match status" value="1"/>
</dbReference>
<evidence type="ECO:0000259" key="5">
    <source>
        <dbReference type="PROSITE" id="PS50278"/>
    </source>
</evidence>
<dbReference type="AlphaFoldDB" id="A0A3B4CTN8"/>
<dbReference type="Gene3D" id="2.10.90.10">
    <property type="entry name" value="Cystine-knot cytokines"/>
    <property type="match status" value="1"/>
</dbReference>
<organism evidence="6 7">
    <name type="scientific">Pygocentrus nattereri</name>
    <name type="common">Red-bellied piranha</name>
    <dbReference type="NCBI Taxonomy" id="42514"/>
    <lineage>
        <taxon>Eukaryota</taxon>
        <taxon>Metazoa</taxon>
        <taxon>Chordata</taxon>
        <taxon>Craniata</taxon>
        <taxon>Vertebrata</taxon>
        <taxon>Euteleostomi</taxon>
        <taxon>Actinopterygii</taxon>
        <taxon>Neopterygii</taxon>
        <taxon>Teleostei</taxon>
        <taxon>Ostariophysi</taxon>
        <taxon>Characiformes</taxon>
        <taxon>Characoidei</taxon>
        <taxon>Pygocentrus</taxon>
    </lineage>
</organism>
<keyword evidence="2" id="KW-1015">Disulfide bond</keyword>
<dbReference type="InterPro" id="IPR050507">
    <property type="entry name" value="PDGF/VEGF_growth_factor"/>
</dbReference>
<dbReference type="GO" id="GO:0045766">
    <property type="term" value="P:positive regulation of angiogenesis"/>
    <property type="evidence" value="ECO:0007669"/>
    <property type="project" value="TreeGrafter"/>
</dbReference>
<name>A0A3B4CTN8_PYGNA</name>
<dbReference type="GO" id="GO:0038084">
    <property type="term" value="P:vascular endothelial growth factor signaling pathway"/>
    <property type="evidence" value="ECO:0007669"/>
    <property type="project" value="TreeGrafter"/>
</dbReference>
<evidence type="ECO:0000313" key="7">
    <source>
        <dbReference type="Proteomes" id="UP001501920"/>
    </source>
</evidence>
<dbReference type="PANTHER" id="PTHR12025:SF9">
    <property type="entry name" value="PLACENTA GROWTH FACTOR"/>
    <property type="match status" value="1"/>
</dbReference>
<comment type="similarity">
    <text evidence="3">Belongs to the PDGF/VEGF growth factor family.</text>
</comment>
<dbReference type="GO" id="GO:0008083">
    <property type="term" value="F:growth factor activity"/>
    <property type="evidence" value="ECO:0007669"/>
    <property type="project" value="UniProtKB-KW"/>
</dbReference>
<dbReference type="GO" id="GO:0050930">
    <property type="term" value="P:induction of positive chemotaxis"/>
    <property type="evidence" value="ECO:0007669"/>
    <property type="project" value="TreeGrafter"/>
</dbReference>
<feature type="compositionally biased region" description="Basic residues" evidence="4">
    <location>
        <begin position="128"/>
        <end position="142"/>
    </location>
</feature>
<accession>A0A3B4CTN8</accession>
<dbReference type="GO" id="GO:0002040">
    <property type="term" value="P:sprouting angiogenesis"/>
    <property type="evidence" value="ECO:0007669"/>
    <property type="project" value="TreeGrafter"/>
</dbReference>
<reference evidence="6 7" key="1">
    <citation type="submission" date="2020-10" db="EMBL/GenBank/DDBJ databases">
        <title>Pygocentrus nattereri (red-bellied piranha) genome, fPygNat1, primary haplotype.</title>
        <authorList>
            <person name="Myers G."/>
            <person name="Meyer A."/>
            <person name="Karagic N."/>
            <person name="Pippel M."/>
            <person name="Winkler S."/>
            <person name="Tracey A."/>
            <person name="Wood J."/>
            <person name="Formenti G."/>
            <person name="Howe K."/>
            <person name="Fedrigo O."/>
            <person name="Jarvis E.D."/>
        </authorList>
    </citation>
    <scope>NUCLEOTIDE SEQUENCE [LARGE SCALE GENOMIC DNA]</scope>
</reference>
<evidence type="ECO:0000256" key="3">
    <source>
        <dbReference type="RuleBase" id="RU003818"/>
    </source>
</evidence>
<feature type="domain" description="Platelet-derived growth factor (PDGF) family profile" evidence="5">
    <location>
        <begin position="20"/>
        <end position="117"/>
    </location>
</feature>
<dbReference type="GO" id="GO:0001666">
    <property type="term" value="P:response to hypoxia"/>
    <property type="evidence" value="ECO:0007669"/>
    <property type="project" value="TreeGrafter"/>
</dbReference>
<dbReference type="Ensembl" id="ENSPNAT00000021929.2">
    <property type="protein sequence ID" value="ENSPNAP00000014116.1"/>
    <property type="gene ID" value="ENSPNAG00000020028.2"/>
</dbReference>
<dbReference type="SMART" id="SM00141">
    <property type="entry name" value="PDGF"/>
    <property type="match status" value="1"/>
</dbReference>
<keyword evidence="7" id="KW-1185">Reference proteome</keyword>
<dbReference type="GeneID" id="108411740"/>
<keyword evidence="1 3" id="KW-0339">Growth factor</keyword>
<dbReference type="GO" id="GO:0048010">
    <property type="term" value="P:vascular endothelial growth factor receptor signaling pathway"/>
    <property type="evidence" value="ECO:0007669"/>
    <property type="project" value="TreeGrafter"/>
</dbReference>
<dbReference type="Proteomes" id="UP001501920">
    <property type="component" value="Chromosome 4"/>
</dbReference>
<dbReference type="GO" id="GO:0060754">
    <property type="term" value="P:positive regulation of mast cell chemotaxis"/>
    <property type="evidence" value="ECO:0007669"/>
    <property type="project" value="TreeGrafter"/>
</dbReference>
<sequence length="201" mass="23355">MLKHTDSNPRKTRSRVKNHQLLLFQEVWSRSLCRSLEKMVAVEQEYPGGVEHIFSPGCVPLQRCSGCCNDEKLECFPTFTHNITMQLVKISPSQRTRQYVELSFLEHHSCECRPKRNHNRNLREKLSSPHRRRKGKQGKKRTANCGKNIMEKSSDILPRKKKSNYGKCLDCPVSPQHRVYKRCVLIISANRRISSPSLFPP</sequence>
<dbReference type="CTD" id="101883508"/>
<dbReference type="GO" id="GO:0001938">
    <property type="term" value="P:positive regulation of endothelial cell proliferation"/>
    <property type="evidence" value="ECO:0007669"/>
    <property type="project" value="TreeGrafter"/>
</dbReference>
<dbReference type="PANTHER" id="PTHR12025">
    <property type="entry name" value="VASCULAR ENDOTHELIAL GROWTH FACTOR"/>
    <property type="match status" value="1"/>
</dbReference>
<feature type="region of interest" description="Disordered" evidence="4">
    <location>
        <begin position="121"/>
        <end position="144"/>
    </location>
</feature>
<dbReference type="InterPro" id="IPR000072">
    <property type="entry name" value="PDGF/VEGF_dom"/>
</dbReference>
<reference evidence="6" key="2">
    <citation type="submission" date="2025-08" db="UniProtKB">
        <authorList>
            <consortium name="Ensembl"/>
        </authorList>
    </citation>
    <scope>IDENTIFICATION</scope>
</reference>
<evidence type="ECO:0000313" key="6">
    <source>
        <dbReference type="Ensembl" id="ENSPNAP00000014116.1"/>
    </source>
</evidence>
<dbReference type="Pfam" id="PF00341">
    <property type="entry name" value="PDGF"/>
    <property type="match status" value="1"/>
</dbReference>
<dbReference type="RefSeq" id="XP_037393950.1">
    <property type="nucleotide sequence ID" value="XM_037538053.1"/>
</dbReference>
<dbReference type="InterPro" id="IPR029034">
    <property type="entry name" value="Cystine-knot_cytokine"/>
</dbReference>
<dbReference type="STRING" id="42514.ENSPNAP00000014116"/>
<dbReference type="GO" id="GO:0016020">
    <property type="term" value="C:membrane"/>
    <property type="evidence" value="ECO:0007669"/>
    <property type="project" value="InterPro"/>
</dbReference>
<evidence type="ECO:0000256" key="1">
    <source>
        <dbReference type="ARBA" id="ARBA00023030"/>
    </source>
</evidence>
<dbReference type="GeneTree" id="ENSGT00940000160164"/>
<reference evidence="6" key="3">
    <citation type="submission" date="2025-09" db="UniProtKB">
        <authorList>
            <consortium name="Ensembl"/>
        </authorList>
    </citation>
    <scope>IDENTIFICATION</scope>
</reference>
<evidence type="ECO:0000256" key="2">
    <source>
        <dbReference type="ARBA" id="ARBA00023157"/>
    </source>
</evidence>
<protein>
    <recommendedName>
        <fullName evidence="5">Platelet-derived growth factor (PDGF) family profile domain-containing protein</fullName>
    </recommendedName>
</protein>
<dbReference type="GO" id="GO:0042056">
    <property type="term" value="F:chemoattractant activity"/>
    <property type="evidence" value="ECO:0007669"/>
    <property type="project" value="TreeGrafter"/>
</dbReference>
<proteinExistence type="inferred from homology"/>
<dbReference type="CDD" id="cd00135">
    <property type="entry name" value="PDGF"/>
    <property type="match status" value="1"/>
</dbReference>